<dbReference type="PANTHER" id="PTHR33393:SF13">
    <property type="entry name" value="PGA BIOSYNTHESIS PROTEIN CAPA"/>
    <property type="match status" value="1"/>
</dbReference>
<dbReference type="Pfam" id="PF09587">
    <property type="entry name" value="PGA_cap"/>
    <property type="match status" value="1"/>
</dbReference>
<reference evidence="4" key="2">
    <citation type="submission" date="2021-04" db="EMBL/GenBank/DDBJ databases">
        <title>Brevibacillus composti FJAT-54423, complete genome.</title>
        <authorList>
            <person name="Tang R."/>
        </authorList>
    </citation>
    <scope>NUCLEOTIDE SEQUENCE</scope>
    <source>
        <strain evidence="4">FJAT-54424</strain>
    </source>
</reference>
<dbReference type="AlphaFoldDB" id="A0A7T5EMJ1"/>
<protein>
    <submittedName>
        <fullName evidence="3">CapA family protein</fullName>
    </submittedName>
</protein>
<dbReference type="SMART" id="SM00854">
    <property type="entry name" value="PGA_cap"/>
    <property type="match status" value="1"/>
</dbReference>
<proteinExistence type="inferred from homology"/>
<organism evidence="3 5">
    <name type="scientific">Brevibacillus composti</name>
    <dbReference type="NCBI Taxonomy" id="2796470"/>
    <lineage>
        <taxon>Bacteria</taxon>
        <taxon>Bacillati</taxon>
        <taxon>Bacillota</taxon>
        <taxon>Bacilli</taxon>
        <taxon>Bacillales</taxon>
        <taxon>Paenibacillaceae</taxon>
        <taxon>Brevibacillus</taxon>
    </lineage>
</organism>
<dbReference type="Proteomes" id="UP000677234">
    <property type="component" value="Chromosome"/>
</dbReference>
<evidence type="ECO:0000313" key="4">
    <source>
        <dbReference type="EMBL" id="QUO42397.1"/>
    </source>
</evidence>
<dbReference type="Proteomes" id="UP000595847">
    <property type="component" value="Chromosome"/>
</dbReference>
<name>A0A7T5EMJ1_9BACL</name>
<evidence type="ECO:0000313" key="6">
    <source>
        <dbReference type="Proteomes" id="UP000677234"/>
    </source>
</evidence>
<dbReference type="InterPro" id="IPR029052">
    <property type="entry name" value="Metallo-depent_PP-like"/>
</dbReference>
<dbReference type="EMBL" id="CP066308">
    <property type="protein sequence ID" value="QQE75371.1"/>
    <property type="molecule type" value="Genomic_DNA"/>
</dbReference>
<reference evidence="3 5" key="1">
    <citation type="submission" date="2020-12" db="EMBL/GenBank/DDBJ databases">
        <title>strain FJAT-54423T represents a novel species of the genus Brevibacillus.</title>
        <authorList>
            <person name="Tang R."/>
        </authorList>
    </citation>
    <scope>NUCLEOTIDE SEQUENCE [LARGE SCALE GENOMIC DNA]</scope>
    <source>
        <strain evidence="3 5">FJAT-54423</strain>
    </source>
</reference>
<dbReference type="SUPFAM" id="SSF56300">
    <property type="entry name" value="Metallo-dependent phosphatases"/>
    <property type="match status" value="1"/>
</dbReference>
<evidence type="ECO:0000259" key="2">
    <source>
        <dbReference type="SMART" id="SM00854"/>
    </source>
</evidence>
<dbReference type="InterPro" id="IPR019079">
    <property type="entry name" value="Capsule_synth_CapA"/>
</dbReference>
<dbReference type="InterPro" id="IPR052169">
    <property type="entry name" value="CW_Biosynth-Accessory"/>
</dbReference>
<evidence type="ECO:0000256" key="1">
    <source>
        <dbReference type="ARBA" id="ARBA00005662"/>
    </source>
</evidence>
<dbReference type="KEGG" id="bcop:JD108_05460"/>
<evidence type="ECO:0000313" key="3">
    <source>
        <dbReference type="EMBL" id="QQE75371.1"/>
    </source>
</evidence>
<comment type="similarity">
    <text evidence="1">Belongs to the CapA family.</text>
</comment>
<dbReference type="EMBL" id="CP073708">
    <property type="protein sequence ID" value="QUO42397.1"/>
    <property type="molecule type" value="Genomic_DNA"/>
</dbReference>
<feature type="domain" description="Capsule synthesis protein CapA" evidence="2">
    <location>
        <begin position="2"/>
        <end position="145"/>
    </location>
</feature>
<keyword evidence="6" id="KW-1185">Reference proteome</keyword>
<gene>
    <name evidence="3" type="ORF">JD108_05460</name>
    <name evidence="4" type="ORF">KDJ56_05140</name>
</gene>
<accession>A0A7T5EMJ1</accession>
<sequence>MSRLQAGQPMPGPNRRRGRMLFWYLKEGFAVGADSDLFPFGGHAFRAGETEGKTTAPNQADMQRILRRISEARRQADVVLVSIHAHEMKGEAKDQPADFLVEFSRACIDEGAHAVIGHGPHILRAVEIYKERPIFYSLGNFIFQNDSVTHLPADFYEKYGLDHAANVSDALDKRSLGGTRGLGMDPKVWSSVIPHWVMEDGRLKELALYPIELGFDLPRYRRGWPELSEKTDALENLRALSEPFGTRMEIGQGVARVIL</sequence>
<evidence type="ECO:0000313" key="5">
    <source>
        <dbReference type="Proteomes" id="UP000595847"/>
    </source>
</evidence>
<dbReference type="PANTHER" id="PTHR33393">
    <property type="entry name" value="POLYGLUTAMINE SYNTHESIS ACCESSORY PROTEIN RV0574C-RELATED"/>
    <property type="match status" value="1"/>
</dbReference>